<evidence type="ECO:0000256" key="1">
    <source>
        <dbReference type="PROSITE-ProRule" id="PRU00176"/>
    </source>
</evidence>
<dbReference type="GO" id="GO:0003723">
    <property type="term" value="F:RNA binding"/>
    <property type="evidence" value="ECO:0007669"/>
    <property type="project" value="UniProtKB-UniRule"/>
</dbReference>
<name>A0A5J4U0A4_9EUKA</name>
<evidence type="ECO:0000259" key="3">
    <source>
        <dbReference type="PROSITE" id="PS50102"/>
    </source>
</evidence>
<feature type="non-terminal residue" evidence="4">
    <location>
        <position position="290"/>
    </location>
</feature>
<sequence>MEEGGVQVSWEGDNVSENDLRKLFTSDILQLTMKDFDPINGTRSAFVKLRSQQDAIDAHSSIDGNVVNGSVIDVAVQRHIISQPEPPTTNYQLDVNKTPKRDNSRNSFNRPNQPPYPIRDVPYIPPNPKPPVRPVQFTNPILVIRNLDPSTSIRSIEDYLSRFHPYNINITQDQGARDGTLVASMKFSNVSLAQRAQQTAHNSFLRGNTVIAYLEEDQIPVQSIDRSYLIIRNITQYITQRTLWLIFLPFNPRNCEVKYNQQTRQNDGHIQFYYEEDASEASYRLNGKMI</sequence>
<dbReference type="CDD" id="cd00590">
    <property type="entry name" value="RRM_SF"/>
    <property type="match status" value="2"/>
</dbReference>
<dbReference type="SUPFAM" id="SSF54928">
    <property type="entry name" value="RNA-binding domain, RBD"/>
    <property type="match status" value="2"/>
</dbReference>
<dbReference type="InterPro" id="IPR035979">
    <property type="entry name" value="RBD_domain_sf"/>
</dbReference>
<accession>A0A5J4U0A4</accession>
<comment type="caution">
    <text evidence="4">The sequence shown here is derived from an EMBL/GenBank/DDBJ whole genome shotgun (WGS) entry which is preliminary data.</text>
</comment>
<dbReference type="Gene3D" id="3.30.70.330">
    <property type="match status" value="2"/>
</dbReference>
<dbReference type="EMBL" id="SNRW01023311">
    <property type="protein sequence ID" value="KAA6363115.1"/>
    <property type="molecule type" value="Genomic_DNA"/>
</dbReference>
<feature type="domain" description="RRM" evidence="3">
    <location>
        <begin position="1"/>
        <end position="79"/>
    </location>
</feature>
<evidence type="ECO:0000256" key="2">
    <source>
        <dbReference type="SAM" id="MobiDB-lite"/>
    </source>
</evidence>
<evidence type="ECO:0000313" key="4">
    <source>
        <dbReference type="EMBL" id="KAA6363115.1"/>
    </source>
</evidence>
<reference evidence="4 5" key="1">
    <citation type="submission" date="2019-03" db="EMBL/GenBank/DDBJ databases">
        <title>Single cell metagenomics reveals metabolic interactions within the superorganism composed of flagellate Streblomastix strix and complex community of Bacteroidetes bacteria on its surface.</title>
        <authorList>
            <person name="Treitli S.C."/>
            <person name="Kolisko M."/>
            <person name="Husnik F."/>
            <person name="Keeling P."/>
            <person name="Hampl V."/>
        </authorList>
    </citation>
    <scope>NUCLEOTIDE SEQUENCE [LARGE SCALE GENOMIC DNA]</scope>
    <source>
        <strain evidence="4">ST1C</strain>
    </source>
</reference>
<proteinExistence type="predicted"/>
<dbReference type="InterPro" id="IPR012677">
    <property type="entry name" value="Nucleotide-bd_a/b_plait_sf"/>
</dbReference>
<dbReference type="InterPro" id="IPR000504">
    <property type="entry name" value="RRM_dom"/>
</dbReference>
<organism evidence="4 5">
    <name type="scientific">Streblomastix strix</name>
    <dbReference type="NCBI Taxonomy" id="222440"/>
    <lineage>
        <taxon>Eukaryota</taxon>
        <taxon>Metamonada</taxon>
        <taxon>Preaxostyla</taxon>
        <taxon>Oxymonadida</taxon>
        <taxon>Streblomastigidae</taxon>
        <taxon>Streblomastix</taxon>
    </lineage>
</organism>
<dbReference type="PROSITE" id="PS50102">
    <property type="entry name" value="RRM"/>
    <property type="match status" value="1"/>
</dbReference>
<dbReference type="AlphaFoldDB" id="A0A5J4U0A4"/>
<evidence type="ECO:0000313" key="5">
    <source>
        <dbReference type="Proteomes" id="UP000324800"/>
    </source>
</evidence>
<protein>
    <recommendedName>
        <fullName evidence="3">RRM domain-containing protein</fullName>
    </recommendedName>
</protein>
<feature type="region of interest" description="Disordered" evidence="2">
    <location>
        <begin position="84"/>
        <end position="118"/>
    </location>
</feature>
<keyword evidence="1" id="KW-0694">RNA-binding</keyword>
<dbReference type="Proteomes" id="UP000324800">
    <property type="component" value="Unassembled WGS sequence"/>
</dbReference>
<gene>
    <name evidence="4" type="ORF">EZS28_041358</name>
</gene>
<dbReference type="Pfam" id="PF00076">
    <property type="entry name" value="RRM_1"/>
    <property type="match status" value="2"/>
</dbReference>